<accession>A0A2N0VH41</accession>
<comment type="caution">
    <text evidence="5">The sequence shown here is derived from an EMBL/GenBank/DDBJ whole genome shotgun (WGS) entry which is preliminary data.</text>
</comment>
<dbReference type="InterPro" id="IPR023227">
    <property type="entry name" value="SAM_OH_AdoTrfase_C_sf"/>
</dbReference>
<evidence type="ECO:0000256" key="1">
    <source>
        <dbReference type="ARBA" id="ARBA00022691"/>
    </source>
</evidence>
<name>A0A2N0VH41_9BACT</name>
<protein>
    <recommendedName>
        <fullName evidence="7">SAM-dependent chlorinase/fluorinase</fullName>
    </recommendedName>
</protein>
<evidence type="ECO:0000259" key="3">
    <source>
        <dbReference type="Pfam" id="PF01887"/>
    </source>
</evidence>
<gene>
    <name evidence="5" type="ORF">CWD77_07890</name>
</gene>
<keyword evidence="1" id="KW-0949">S-adenosyl-L-methionine</keyword>
<reference evidence="5 6" key="1">
    <citation type="submission" date="2017-11" db="EMBL/GenBank/DDBJ databases">
        <title>Rhodohalobacter 15182 sp. nov., isolated from a salt lake.</title>
        <authorList>
            <person name="Han S."/>
        </authorList>
    </citation>
    <scope>NUCLEOTIDE SEQUENCE [LARGE SCALE GENOMIC DNA]</scope>
    <source>
        <strain evidence="5 6">15182</strain>
    </source>
</reference>
<dbReference type="InterPro" id="IPR002747">
    <property type="entry name" value="SAM_OH_AdoTrfase"/>
</dbReference>
<dbReference type="Gene3D" id="3.40.50.10790">
    <property type="entry name" value="S-adenosyl-l-methionine hydroxide adenosyltransferase, N-terminal"/>
    <property type="match status" value="1"/>
</dbReference>
<dbReference type="OrthoDB" id="9792195at2"/>
<dbReference type="EMBL" id="PISP01000002">
    <property type="protein sequence ID" value="PKD43484.1"/>
    <property type="molecule type" value="Genomic_DNA"/>
</dbReference>
<dbReference type="PANTHER" id="PTHR35092:SF1">
    <property type="entry name" value="CHLORINASE MJ1651"/>
    <property type="match status" value="1"/>
</dbReference>
<dbReference type="Pfam" id="PF01887">
    <property type="entry name" value="SAM_HAT_N"/>
    <property type="match status" value="1"/>
</dbReference>
<dbReference type="InterPro" id="IPR046469">
    <property type="entry name" value="SAM_HAT_N"/>
</dbReference>
<proteinExistence type="inferred from homology"/>
<dbReference type="InterPro" id="IPR023228">
    <property type="entry name" value="SAM_OH_AdoTrfase_N_sf"/>
</dbReference>
<dbReference type="Proteomes" id="UP000233398">
    <property type="component" value="Unassembled WGS sequence"/>
</dbReference>
<dbReference type="Pfam" id="PF20257">
    <property type="entry name" value="SAM_HAT_C"/>
    <property type="match status" value="1"/>
</dbReference>
<evidence type="ECO:0000313" key="6">
    <source>
        <dbReference type="Proteomes" id="UP000233398"/>
    </source>
</evidence>
<dbReference type="PIRSF" id="PIRSF006779">
    <property type="entry name" value="UCP006779"/>
    <property type="match status" value="1"/>
</dbReference>
<dbReference type="SUPFAM" id="SSF102522">
    <property type="entry name" value="Bacterial fluorinating enzyme, N-terminal domain"/>
    <property type="match status" value="1"/>
</dbReference>
<dbReference type="SUPFAM" id="SSF101852">
    <property type="entry name" value="Bacterial fluorinating enzyme, C-terminal domain"/>
    <property type="match status" value="1"/>
</dbReference>
<dbReference type="PANTHER" id="PTHR35092">
    <property type="entry name" value="CHLORINASE MJ1651"/>
    <property type="match status" value="1"/>
</dbReference>
<evidence type="ECO:0008006" key="7">
    <source>
        <dbReference type="Google" id="ProtNLM"/>
    </source>
</evidence>
<organism evidence="5 6">
    <name type="scientific">Rhodohalobacter barkolensis</name>
    <dbReference type="NCBI Taxonomy" id="2053187"/>
    <lineage>
        <taxon>Bacteria</taxon>
        <taxon>Pseudomonadati</taxon>
        <taxon>Balneolota</taxon>
        <taxon>Balneolia</taxon>
        <taxon>Balneolales</taxon>
        <taxon>Balneolaceae</taxon>
        <taxon>Rhodohalobacter</taxon>
    </lineage>
</organism>
<dbReference type="AlphaFoldDB" id="A0A2N0VH41"/>
<feature type="domain" description="S-adenosyl-l-methionine hydroxide adenosyltransferase C-terminal" evidence="4">
    <location>
        <begin position="172"/>
        <end position="256"/>
    </location>
</feature>
<sequence length="262" mass="28678">MSNIVTLTTDFGLQDHYVSVMKAVMLGINPDLRFVDISHQIPPQDIMAGAWVVRNASLEFPPKTVHLVVVDPGVGTERDAVAVKIKDQLYVGPDNGIFSLIGDEFEYEAYRLTNQTFWKKEPSNTFHGRDIFAPVAAHLASGANLSELGDPVEELVTYRWAVPISDKDGIQGWVMHIDRYGNLITNISSSLIDEAIGSSKFRIYTGNTILDEIVPTFNSVADGEPAAYIGSSDTLEIAINKGNAQQMLGVQKGAQVSIIIQK</sequence>
<evidence type="ECO:0000313" key="5">
    <source>
        <dbReference type="EMBL" id="PKD43484.1"/>
    </source>
</evidence>
<dbReference type="Gene3D" id="2.40.30.90">
    <property type="entry name" value="Bacterial fluorinating enzyme like"/>
    <property type="match status" value="1"/>
</dbReference>
<keyword evidence="6" id="KW-1185">Reference proteome</keyword>
<evidence type="ECO:0000259" key="4">
    <source>
        <dbReference type="Pfam" id="PF20257"/>
    </source>
</evidence>
<comment type="similarity">
    <text evidence="2">Belongs to the SAM hydrolase / SAM-dependent halogenase family.</text>
</comment>
<dbReference type="InterPro" id="IPR046470">
    <property type="entry name" value="SAM_HAT_C"/>
</dbReference>
<feature type="domain" description="S-adenosyl-l-methionine hydroxide adenosyltransferase N-terminal" evidence="3">
    <location>
        <begin position="5"/>
        <end position="149"/>
    </location>
</feature>
<evidence type="ECO:0000256" key="2">
    <source>
        <dbReference type="ARBA" id="ARBA00024035"/>
    </source>
</evidence>
<dbReference type="RefSeq" id="WP_101073025.1">
    <property type="nucleotide sequence ID" value="NZ_PISP01000002.1"/>
</dbReference>